<organism evidence="1 2">
    <name type="scientific">Vasconcelosia minhoensis LEGE 07310</name>
    <dbReference type="NCBI Taxonomy" id="915328"/>
    <lineage>
        <taxon>Bacteria</taxon>
        <taxon>Bacillati</taxon>
        <taxon>Cyanobacteriota</taxon>
        <taxon>Cyanophyceae</taxon>
        <taxon>Nodosilineales</taxon>
        <taxon>Cymatolegaceae</taxon>
        <taxon>Vasconcelosia</taxon>
        <taxon>Vasconcelosia minhoensis</taxon>
    </lineage>
</organism>
<sequence>MAEYQRVEYRIGKDGKVTETVLDGQGESCTLATAEMERSLGLVESRELLPEYTAEAQNGLGVEQTQSVQE</sequence>
<keyword evidence="2" id="KW-1185">Reference proteome</keyword>
<reference evidence="1" key="1">
    <citation type="submission" date="2020-10" db="EMBL/GenBank/DDBJ databases">
        <authorList>
            <person name="Castelo-Branco R."/>
            <person name="Eusebio N."/>
            <person name="Adriana R."/>
            <person name="Vieira A."/>
            <person name="Brugerolle De Fraissinette N."/>
            <person name="Rezende De Castro R."/>
            <person name="Schneider M.P."/>
            <person name="Vasconcelos V."/>
            <person name="Leao P.N."/>
        </authorList>
    </citation>
    <scope>NUCLEOTIDE SEQUENCE</scope>
    <source>
        <strain evidence="1">LEGE 07310</strain>
    </source>
</reference>
<dbReference type="EMBL" id="JADEXG010000012">
    <property type="protein sequence ID" value="MBE9077039.1"/>
    <property type="molecule type" value="Genomic_DNA"/>
</dbReference>
<dbReference type="InterPro" id="IPR021375">
    <property type="entry name" value="DUF2997"/>
</dbReference>
<protein>
    <submittedName>
        <fullName evidence="1">DUF2997 domain-containing protein</fullName>
    </submittedName>
</protein>
<proteinExistence type="predicted"/>
<dbReference type="AlphaFoldDB" id="A0A8J7ACA7"/>
<accession>A0A8J7ACA7</accession>
<dbReference type="Pfam" id="PF11211">
    <property type="entry name" value="DUF2997"/>
    <property type="match status" value="1"/>
</dbReference>
<evidence type="ECO:0000313" key="2">
    <source>
        <dbReference type="Proteomes" id="UP000636505"/>
    </source>
</evidence>
<dbReference type="RefSeq" id="WP_193905703.1">
    <property type="nucleotide sequence ID" value="NZ_JADEXG010000012.1"/>
</dbReference>
<name>A0A8J7ACA7_9CYAN</name>
<evidence type="ECO:0000313" key="1">
    <source>
        <dbReference type="EMBL" id="MBE9077039.1"/>
    </source>
</evidence>
<comment type="caution">
    <text evidence="1">The sequence shown here is derived from an EMBL/GenBank/DDBJ whole genome shotgun (WGS) entry which is preliminary data.</text>
</comment>
<gene>
    <name evidence="1" type="ORF">IQ241_06965</name>
</gene>
<dbReference type="Proteomes" id="UP000636505">
    <property type="component" value="Unassembled WGS sequence"/>
</dbReference>